<evidence type="ECO:0000256" key="1">
    <source>
        <dbReference type="SAM" id="MobiDB-lite"/>
    </source>
</evidence>
<protein>
    <submittedName>
        <fullName evidence="2">Uncharacterized protein</fullName>
    </submittedName>
</protein>
<keyword evidence="3" id="KW-1185">Reference proteome</keyword>
<feature type="region of interest" description="Disordered" evidence="1">
    <location>
        <begin position="29"/>
        <end position="115"/>
    </location>
</feature>
<evidence type="ECO:0000313" key="3">
    <source>
        <dbReference type="Proteomes" id="UP001642487"/>
    </source>
</evidence>
<evidence type="ECO:0000313" key="2">
    <source>
        <dbReference type="EMBL" id="CAK9314074.1"/>
    </source>
</evidence>
<reference evidence="2 3" key="1">
    <citation type="submission" date="2024-03" db="EMBL/GenBank/DDBJ databases">
        <authorList>
            <person name="Gkanogiannis A."/>
            <person name="Becerra Lopez-Lavalle L."/>
        </authorList>
    </citation>
    <scope>NUCLEOTIDE SEQUENCE [LARGE SCALE GENOMIC DNA]</scope>
</reference>
<gene>
    <name evidence="2" type="ORF">CITCOLO1_LOCUS5815</name>
</gene>
<organism evidence="2 3">
    <name type="scientific">Citrullus colocynthis</name>
    <name type="common">colocynth</name>
    <dbReference type="NCBI Taxonomy" id="252529"/>
    <lineage>
        <taxon>Eukaryota</taxon>
        <taxon>Viridiplantae</taxon>
        <taxon>Streptophyta</taxon>
        <taxon>Embryophyta</taxon>
        <taxon>Tracheophyta</taxon>
        <taxon>Spermatophyta</taxon>
        <taxon>Magnoliopsida</taxon>
        <taxon>eudicotyledons</taxon>
        <taxon>Gunneridae</taxon>
        <taxon>Pentapetalae</taxon>
        <taxon>rosids</taxon>
        <taxon>fabids</taxon>
        <taxon>Cucurbitales</taxon>
        <taxon>Cucurbitaceae</taxon>
        <taxon>Benincaseae</taxon>
        <taxon>Citrullus</taxon>
    </lineage>
</organism>
<feature type="compositionally biased region" description="Basic and acidic residues" evidence="1">
    <location>
        <begin position="77"/>
        <end position="96"/>
    </location>
</feature>
<dbReference type="Proteomes" id="UP001642487">
    <property type="component" value="Chromosome 2"/>
</dbReference>
<accession>A0ABP0Y0Y4</accession>
<proteinExistence type="predicted"/>
<sequence length="115" mass="13903">MLSDMLVRCLLSEIDNHISIYKKEYSFTRRNNEMVDDIQSEAKKRHDDDDESRSNTKSKFKGRRQKEEQKEKQRKWDKREKHQRQGQEQEPQKEKQIGQWWQQRPVASAPGRAST</sequence>
<dbReference type="EMBL" id="OZ021736">
    <property type="protein sequence ID" value="CAK9314074.1"/>
    <property type="molecule type" value="Genomic_DNA"/>
</dbReference>
<name>A0ABP0Y0Y4_9ROSI</name>